<dbReference type="OrthoDB" id="5280464at2759"/>
<accession>A0A6G1LSK6</accession>
<dbReference type="EMBL" id="WIWT01000164">
    <property type="protein sequence ID" value="KAF3197412.1"/>
    <property type="molecule type" value="Genomic_DNA"/>
</dbReference>
<evidence type="ECO:0008006" key="6">
    <source>
        <dbReference type="Google" id="ProtNLM"/>
    </source>
</evidence>
<organism evidence="2 4">
    <name type="scientific">Orbilia oligospora</name>
    <name type="common">Nematode-trapping fungus</name>
    <name type="synonym">Arthrobotrys oligospora</name>
    <dbReference type="NCBI Taxonomy" id="2813651"/>
    <lineage>
        <taxon>Eukaryota</taxon>
        <taxon>Fungi</taxon>
        <taxon>Dikarya</taxon>
        <taxon>Ascomycota</taxon>
        <taxon>Pezizomycotina</taxon>
        <taxon>Orbiliomycetes</taxon>
        <taxon>Orbiliales</taxon>
        <taxon>Orbiliaceae</taxon>
        <taxon>Orbilia</taxon>
    </lineage>
</organism>
<evidence type="ECO:0000313" key="2">
    <source>
        <dbReference type="EMBL" id="KAF3199287.1"/>
    </source>
</evidence>
<proteinExistence type="predicted"/>
<dbReference type="Proteomes" id="UP000483672">
    <property type="component" value="Unassembled WGS sequence"/>
</dbReference>
<evidence type="ECO:0000313" key="3">
    <source>
        <dbReference type="EMBL" id="KAF3202594.1"/>
    </source>
</evidence>
<reference evidence="4 5" key="1">
    <citation type="submission" date="2019-06" db="EMBL/GenBank/DDBJ databases">
        <authorList>
            <person name="Palmer J.M."/>
        </authorList>
    </citation>
    <scope>NUCLEOTIDE SEQUENCE [LARGE SCALE GENOMIC DNA]</scope>
    <source>
        <strain evidence="2 4">TWF106</strain>
        <strain evidence="3 5">TWF191</strain>
        <strain evidence="1">TWF679</strain>
    </source>
</reference>
<sequence length="464" mass="52142">MENISQSPILNLPNEIHVEIFKRCTGFKDAVTLAVTCQQLHCIWENHQKAVISHIGGSCIVAFDDALRAVRAIDMAERQHQVLALQSSGVNVADAEKPPKRIPIHRLGSSSSMPSPDEITRVFDLKYFVEAALFLGHQEKGVHIFCQQSSSKLRLPGLCPRAVDGSHAGISAKEADFKIYASMYRFFLVSAVLSSVYLEPFFTDHPTSTILRANFSTIPAYPKFGAEEVSYLRQWACYNKQHASQAQLDGIFGELGDYLIERGRKDAGWNETVTSDAGQQNNDRDTQTANAVQTFMMIIGCHELFWRVAQQELYSAGRALGREPIWFDGLEYRHCPVTFLGIHGALDAWIPKNAEDILRHPSIQFVSRPVGSGADGNPLGQIRLLKLFHYFSSLDEMYGSSESDLPYELGFFEYALKRNFGLKLRFKWGYGETVYNSYLLHGTAFRGAEQFRRDVPKILLSCAL</sequence>
<evidence type="ECO:0000313" key="5">
    <source>
        <dbReference type="Proteomes" id="UP000483672"/>
    </source>
</evidence>
<protein>
    <recommendedName>
        <fullName evidence="6">F-box domain-containing protein</fullName>
    </recommendedName>
</protein>
<gene>
    <name evidence="2" type="ORF">TWF106_003971</name>
    <name evidence="3" type="ORF">TWF191_002910</name>
    <name evidence="1" type="ORF">TWF679_003194</name>
</gene>
<evidence type="ECO:0000313" key="4">
    <source>
        <dbReference type="Proteomes" id="UP000472727"/>
    </source>
</evidence>
<evidence type="ECO:0000313" key="1">
    <source>
        <dbReference type="EMBL" id="KAF3197412.1"/>
    </source>
</evidence>
<dbReference type="EMBL" id="WIPF01000165">
    <property type="protein sequence ID" value="KAF3202594.1"/>
    <property type="molecule type" value="Genomic_DNA"/>
</dbReference>
<dbReference type="InterPro" id="IPR036047">
    <property type="entry name" value="F-box-like_dom_sf"/>
</dbReference>
<dbReference type="Proteomes" id="UP000614610">
    <property type="component" value="Unassembled WGS sequence"/>
</dbReference>
<dbReference type="EMBL" id="WIWS01000190">
    <property type="protein sequence ID" value="KAF3199287.1"/>
    <property type="molecule type" value="Genomic_DNA"/>
</dbReference>
<name>A0A6G1LSK6_ORBOL</name>
<dbReference type="SUPFAM" id="SSF81383">
    <property type="entry name" value="F-box domain"/>
    <property type="match status" value="1"/>
</dbReference>
<dbReference type="AlphaFoldDB" id="A0A6G1LSK6"/>
<comment type="caution">
    <text evidence="2">The sequence shown here is derived from an EMBL/GenBank/DDBJ whole genome shotgun (WGS) entry which is preliminary data.</text>
</comment>
<dbReference type="Proteomes" id="UP000472727">
    <property type="component" value="Unassembled WGS sequence"/>
</dbReference>